<name>A0A0F9D950_9ZZZZ</name>
<reference evidence="1" key="1">
    <citation type="journal article" date="2015" name="Nature">
        <title>Complex archaea that bridge the gap between prokaryotes and eukaryotes.</title>
        <authorList>
            <person name="Spang A."/>
            <person name="Saw J.H."/>
            <person name="Jorgensen S.L."/>
            <person name="Zaremba-Niedzwiedzka K."/>
            <person name="Martijn J."/>
            <person name="Lind A.E."/>
            <person name="van Eijk R."/>
            <person name="Schleper C."/>
            <person name="Guy L."/>
            <person name="Ettema T.J."/>
        </authorList>
    </citation>
    <scope>NUCLEOTIDE SEQUENCE</scope>
</reference>
<protein>
    <submittedName>
        <fullName evidence="1">Uncharacterized protein</fullName>
    </submittedName>
</protein>
<gene>
    <name evidence="1" type="ORF">LCGC14_2307530</name>
</gene>
<dbReference type="EMBL" id="LAZR01032676">
    <property type="protein sequence ID" value="KKL50236.1"/>
    <property type="molecule type" value="Genomic_DNA"/>
</dbReference>
<evidence type="ECO:0000313" key="1">
    <source>
        <dbReference type="EMBL" id="KKL50236.1"/>
    </source>
</evidence>
<dbReference type="AlphaFoldDB" id="A0A0F9D950"/>
<proteinExistence type="predicted"/>
<sequence>MSHINNLKEIGEKYPYHLEKRGYLKALKETQKDLKKCGNLYSIGTLFVKNEEAIAFGEKSDEK</sequence>
<organism evidence="1">
    <name type="scientific">marine sediment metagenome</name>
    <dbReference type="NCBI Taxonomy" id="412755"/>
    <lineage>
        <taxon>unclassified sequences</taxon>
        <taxon>metagenomes</taxon>
        <taxon>ecological metagenomes</taxon>
    </lineage>
</organism>
<comment type="caution">
    <text evidence="1">The sequence shown here is derived from an EMBL/GenBank/DDBJ whole genome shotgun (WGS) entry which is preliminary data.</text>
</comment>
<accession>A0A0F9D950</accession>